<protein>
    <submittedName>
        <fullName evidence="1">Uncharacterized protein</fullName>
    </submittedName>
</protein>
<sequence>MHSIALAEVPFPPSVFYPESIIHFIYLHNIQSLFLPCTATLNESMDPRMDFDDAAWERSEDIADSWIHNLFADEDTLRAIGRLIVNARYFNITFRMKSLDGVSATIRFPKPGVNMFSPRRKFAKSCSDSIYPGQYFDSSAIHPALRPSLPDPNIDVEKLEMMYGQFADILLQLNRISLPQIGSMERLEEFSYDVNSRPLSLHMNELVRLGTLPRSALPGSTFSISSSYSDNLAELHMEHLKHQHNDAVESATDPRRKYVARQLFRRLAKNRLLTASSVGVGA</sequence>
<name>A0AAJ8BRC6_ASPNG</name>
<reference evidence="1" key="2">
    <citation type="submission" date="2025-08" db="UniProtKB">
        <authorList>
            <consortium name="RefSeq"/>
        </authorList>
    </citation>
    <scope>IDENTIFICATION</scope>
</reference>
<dbReference type="AlphaFoldDB" id="A0AAJ8BRC6"/>
<proteinExistence type="predicted"/>
<accession>A0AAJ8BRC6</accession>
<reference evidence="1" key="1">
    <citation type="submission" date="2025-02" db="EMBL/GenBank/DDBJ databases">
        <authorList>
            <consortium name="NCBI Genome Project"/>
        </authorList>
    </citation>
    <scope>NUCLEOTIDE SEQUENCE</scope>
</reference>
<dbReference type="KEGG" id="ang:An15g02050"/>
<evidence type="ECO:0000313" key="1">
    <source>
        <dbReference type="RefSeq" id="XP_059602457.1"/>
    </source>
</evidence>
<dbReference type="VEuPathDB" id="FungiDB:An15g02050"/>
<gene>
    <name evidence="1" type="ORF">An15g02050</name>
</gene>
<dbReference type="RefSeq" id="XP_059602457.1">
    <property type="nucleotide sequence ID" value="XM_059744515.1"/>
</dbReference>
<organism evidence="1">
    <name type="scientific">Aspergillus niger</name>
    <dbReference type="NCBI Taxonomy" id="5061"/>
    <lineage>
        <taxon>Eukaryota</taxon>
        <taxon>Fungi</taxon>
        <taxon>Dikarya</taxon>
        <taxon>Ascomycota</taxon>
        <taxon>Pezizomycotina</taxon>
        <taxon>Eurotiomycetes</taxon>
        <taxon>Eurotiomycetidae</taxon>
        <taxon>Eurotiales</taxon>
        <taxon>Aspergillaceae</taxon>
        <taxon>Aspergillus</taxon>
        <taxon>Aspergillus subgen. Circumdati</taxon>
    </lineage>
</organism>
<dbReference type="GeneID" id="84593110"/>